<evidence type="ECO:0000313" key="7">
    <source>
        <dbReference type="Proteomes" id="UP000192907"/>
    </source>
</evidence>
<dbReference type="AlphaFoldDB" id="A0A1Y6C8U6"/>
<evidence type="ECO:0000256" key="2">
    <source>
        <dbReference type="ARBA" id="ARBA00008072"/>
    </source>
</evidence>
<dbReference type="PANTHER" id="PTHR43350:SF19">
    <property type="entry name" value="D-GULOSIDE 3-DEHYDROGENASE"/>
    <property type="match status" value="1"/>
</dbReference>
<evidence type="ECO:0000256" key="3">
    <source>
        <dbReference type="ARBA" id="ARBA00022723"/>
    </source>
</evidence>
<name>A0A1Y6C8U6_9BACT</name>
<dbReference type="SUPFAM" id="SSF51735">
    <property type="entry name" value="NAD(P)-binding Rossmann-fold domains"/>
    <property type="match status" value="1"/>
</dbReference>
<dbReference type="EMBL" id="FWZT01000013">
    <property type="protein sequence ID" value="SMF43236.1"/>
    <property type="molecule type" value="Genomic_DNA"/>
</dbReference>
<comment type="similarity">
    <text evidence="2">Belongs to the zinc-containing alcohol dehydrogenase family.</text>
</comment>
<proteinExistence type="inferred from homology"/>
<comment type="cofactor">
    <cofactor evidence="1">
        <name>Zn(2+)</name>
        <dbReference type="ChEBI" id="CHEBI:29105"/>
    </cofactor>
</comment>
<dbReference type="SUPFAM" id="SSF50129">
    <property type="entry name" value="GroES-like"/>
    <property type="match status" value="1"/>
</dbReference>
<dbReference type="InterPro" id="IPR011032">
    <property type="entry name" value="GroES-like_sf"/>
</dbReference>
<evidence type="ECO:0000256" key="4">
    <source>
        <dbReference type="ARBA" id="ARBA00022833"/>
    </source>
</evidence>
<accession>A0A1Y6C8U6</accession>
<dbReference type="Gene3D" id="3.90.180.10">
    <property type="entry name" value="Medium-chain alcohol dehydrogenases, catalytic domain"/>
    <property type="match status" value="2"/>
</dbReference>
<reference evidence="7" key="1">
    <citation type="submission" date="2017-04" db="EMBL/GenBank/DDBJ databases">
        <authorList>
            <person name="Varghese N."/>
            <person name="Submissions S."/>
        </authorList>
    </citation>
    <scope>NUCLEOTIDE SEQUENCE [LARGE SCALE GENOMIC DNA]</scope>
    <source>
        <strain evidence="7">RKEM611</strain>
    </source>
</reference>
<evidence type="ECO:0000256" key="5">
    <source>
        <dbReference type="ARBA" id="ARBA00023002"/>
    </source>
</evidence>
<evidence type="ECO:0000256" key="1">
    <source>
        <dbReference type="ARBA" id="ARBA00001947"/>
    </source>
</evidence>
<organism evidence="6 7">
    <name type="scientific">Pseudobacteriovorax antillogorgiicola</name>
    <dbReference type="NCBI Taxonomy" id="1513793"/>
    <lineage>
        <taxon>Bacteria</taxon>
        <taxon>Pseudomonadati</taxon>
        <taxon>Bdellovibrionota</taxon>
        <taxon>Oligoflexia</taxon>
        <taxon>Oligoflexales</taxon>
        <taxon>Pseudobacteriovoracaceae</taxon>
        <taxon>Pseudobacteriovorax</taxon>
    </lineage>
</organism>
<dbReference type="Gene3D" id="3.40.50.720">
    <property type="entry name" value="NAD(P)-binding Rossmann-like Domain"/>
    <property type="match status" value="1"/>
</dbReference>
<protein>
    <submittedName>
        <fullName evidence="6">Threonine dehydrogenase</fullName>
    </submittedName>
</protein>
<sequence length="329" mass="36527">MPMNQGLARQIYFPAPYQAGIRDVQLEPLEPWQARVRTLYSGVSAGSELLVYHGGLNPSLPLDKSIEGLSQESSFPCAFAYANVGEIEAVGSGLDTALLGRRVFSFTPHQDYFHARIEDWQLIPNEVPSELATLFPNLETALSIAMDAQVQVGEKVAVLGLGVLGQLTSRLLTNQWGVEIHGLDRHLNRCEISGLAKTFTSISEMDHDYHVLVELSGQAQVLQEGIEHCGTHGRIIVGSWYGDQGPGPILGTSFHRRRIDLVSSQVSEINPLFSSFLDKKKRFEIVWDILRKLDLSPLISHRIPFVEGPDTYPWLSKQAGSSLQVCFEY</sequence>
<keyword evidence="5" id="KW-0560">Oxidoreductase</keyword>
<dbReference type="PANTHER" id="PTHR43350">
    <property type="entry name" value="NAD-DEPENDENT ALCOHOL DEHYDROGENASE"/>
    <property type="match status" value="1"/>
</dbReference>
<dbReference type="GO" id="GO:0046872">
    <property type="term" value="F:metal ion binding"/>
    <property type="evidence" value="ECO:0007669"/>
    <property type="project" value="UniProtKB-KW"/>
</dbReference>
<gene>
    <name evidence="6" type="ORF">SAMN06296036_11362</name>
</gene>
<dbReference type="GO" id="GO:0016491">
    <property type="term" value="F:oxidoreductase activity"/>
    <property type="evidence" value="ECO:0007669"/>
    <property type="project" value="UniProtKB-KW"/>
</dbReference>
<dbReference type="InterPro" id="IPR036291">
    <property type="entry name" value="NAD(P)-bd_dom_sf"/>
</dbReference>
<dbReference type="STRING" id="1513793.SAMN06296036_11362"/>
<keyword evidence="7" id="KW-1185">Reference proteome</keyword>
<keyword evidence="3" id="KW-0479">Metal-binding</keyword>
<dbReference type="CDD" id="cd08255">
    <property type="entry name" value="2-desacetyl-2-hydroxyethyl_bacteriochlorophyllide_like"/>
    <property type="match status" value="1"/>
</dbReference>
<evidence type="ECO:0000313" key="6">
    <source>
        <dbReference type="EMBL" id="SMF43236.1"/>
    </source>
</evidence>
<keyword evidence="4" id="KW-0862">Zinc</keyword>
<dbReference type="Proteomes" id="UP000192907">
    <property type="component" value="Unassembled WGS sequence"/>
</dbReference>